<evidence type="ECO:0000313" key="1">
    <source>
        <dbReference type="EMBL" id="MBC8768415.1"/>
    </source>
</evidence>
<reference evidence="1 2" key="1">
    <citation type="submission" date="2020-08" db="EMBL/GenBank/DDBJ databases">
        <title>Arenibacter gaetbuli sp. nov., isolated from a sand dune.</title>
        <authorList>
            <person name="Park S."/>
            <person name="Yoon J.-H."/>
        </authorList>
    </citation>
    <scope>NUCLEOTIDE SEQUENCE [LARGE SCALE GENOMIC DNA]</scope>
    <source>
        <strain evidence="1 2">BSSL-BM3</strain>
    </source>
</reference>
<organism evidence="1 2">
    <name type="scientific">Arenibacter arenosicollis</name>
    <dbReference type="NCBI Taxonomy" id="2762274"/>
    <lineage>
        <taxon>Bacteria</taxon>
        <taxon>Pseudomonadati</taxon>
        <taxon>Bacteroidota</taxon>
        <taxon>Flavobacteriia</taxon>
        <taxon>Flavobacteriales</taxon>
        <taxon>Flavobacteriaceae</taxon>
        <taxon>Arenibacter</taxon>
    </lineage>
</organism>
<comment type="caution">
    <text evidence="1">The sequence shown here is derived from an EMBL/GenBank/DDBJ whole genome shotgun (WGS) entry which is preliminary data.</text>
</comment>
<dbReference type="Proteomes" id="UP000618952">
    <property type="component" value="Unassembled WGS sequence"/>
</dbReference>
<sequence length="166" mass="19477">MKELKEVYKVEAFSDIDTEDLGNKVGVRMLKNCDYAIGIFSNQDKEEKEKIVKQANLTCDDLKSGDFYYLTNKTNIVPDTTHVTISKNMFLERMDNGRTYSLLNINWQDECNFELEFKESNDPLKKELSTPGDKYKYQILANREKSIVLKVFWGEHEFQVEFFKGK</sequence>
<proteinExistence type="predicted"/>
<protein>
    <submittedName>
        <fullName evidence="1">Uncharacterized protein</fullName>
    </submittedName>
</protein>
<accession>A0ABR7QMJ4</accession>
<dbReference type="RefSeq" id="WP_187584272.1">
    <property type="nucleotide sequence ID" value="NZ_JACLHY010000009.1"/>
</dbReference>
<gene>
    <name evidence="1" type="ORF">H4O18_10455</name>
</gene>
<dbReference type="EMBL" id="JACLHY010000009">
    <property type="protein sequence ID" value="MBC8768415.1"/>
    <property type="molecule type" value="Genomic_DNA"/>
</dbReference>
<keyword evidence="2" id="KW-1185">Reference proteome</keyword>
<evidence type="ECO:0000313" key="2">
    <source>
        <dbReference type="Proteomes" id="UP000618952"/>
    </source>
</evidence>
<name>A0ABR7QMJ4_9FLAO</name>